<feature type="domain" description="N-acetyltransferase" evidence="7">
    <location>
        <begin position="174"/>
        <end position="337"/>
    </location>
</feature>
<proteinExistence type="predicted"/>
<dbReference type="Gene3D" id="3.90.79.10">
    <property type="entry name" value="Nucleoside Triphosphate Pyrophosphohydrolase"/>
    <property type="match status" value="1"/>
</dbReference>
<dbReference type="InterPro" id="IPR015797">
    <property type="entry name" value="NUDIX_hydrolase-like_dom_sf"/>
</dbReference>
<dbReference type="InterPro" id="IPR020084">
    <property type="entry name" value="NUDIX_hydrolase_CS"/>
</dbReference>
<dbReference type="RefSeq" id="WP_253750371.1">
    <property type="nucleotide sequence ID" value="NZ_JAMZDZ010000001.1"/>
</dbReference>
<evidence type="ECO:0000256" key="4">
    <source>
        <dbReference type="ARBA" id="ARBA00022801"/>
    </source>
</evidence>
<evidence type="ECO:0000313" key="10">
    <source>
        <dbReference type="Proteomes" id="UP001595816"/>
    </source>
</evidence>
<dbReference type="Pfam" id="PF13523">
    <property type="entry name" value="Acetyltransf_8"/>
    <property type="match status" value="1"/>
</dbReference>
<protein>
    <recommendedName>
        <fullName evidence="3">Lysine N-acyltransferase MbtK</fullName>
    </recommendedName>
    <alternativeName>
        <fullName evidence="5">Mycobactin synthase protein K</fullName>
    </alternativeName>
</protein>
<keyword evidence="9" id="KW-0808">Transferase</keyword>
<dbReference type="SUPFAM" id="SSF55811">
    <property type="entry name" value="Nudix"/>
    <property type="match status" value="1"/>
</dbReference>
<feature type="domain" description="Nudix hydrolase" evidence="8">
    <location>
        <begin position="41"/>
        <end position="167"/>
    </location>
</feature>
<dbReference type="PANTHER" id="PTHR21340">
    <property type="entry name" value="DIADENOSINE 5,5-P1,P4-TETRAPHOSPHATE PYROPHOSPHOHYDROLASE MUTT"/>
    <property type="match status" value="1"/>
</dbReference>
<dbReference type="InterPro" id="IPR016181">
    <property type="entry name" value="Acyl_CoA_acyltransferase"/>
</dbReference>
<dbReference type="Gene3D" id="3.40.630.30">
    <property type="match status" value="1"/>
</dbReference>
<dbReference type="SMART" id="SM01006">
    <property type="entry name" value="AlcB"/>
    <property type="match status" value="1"/>
</dbReference>
<sequence length="340" mass="37034">MTEKAEATADPEIATDVLTDPETTADPELETTWDGLPIAPDNPRGAGVVVRRPGPDGLEFLLLHRTHEGPDYEGDWAWTSPSGARHPGEPVLTGAARELAEEAGLQDLDLRPVDLSGGWAVFAAEVDPAAAVVMIDPEHDRFEWLSRDAALARLAPESVADNFRRGSGVPLPRLAYRPLDRADFPALLGWLAEPHVANWWRHRPEDLATIERKYGPRVEGNSPVRVQVLLVDDVPAGIFQHYRTADYPAYAQAVGEPDAVAIDYLIGDPALVGRGVGPQAIWAYARDVVPDAARVLASPDTGNEQSIRALLKAGFRYERDAAVEDRTEAVCVLDRARIFG</sequence>
<dbReference type="InterPro" id="IPR000182">
    <property type="entry name" value="GNAT_dom"/>
</dbReference>
<dbReference type="InterPro" id="IPR019432">
    <property type="entry name" value="Acyltransferase_MbtK/IucB-like"/>
</dbReference>
<dbReference type="PANTHER" id="PTHR21340:SF0">
    <property type="entry name" value="BIS(5'-NUCLEOSYL)-TETRAPHOSPHATASE [ASYMMETRICAL]"/>
    <property type="match status" value="1"/>
</dbReference>
<dbReference type="EMBL" id="JBHSAY010000013">
    <property type="protein sequence ID" value="MFC4133769.1"/>
    <property type="molecule type" value="Genomic_DNA"/>
</dbReference>
<evidence type="ECO:0000313" key="9">
    <source>
        <dbReference type="EMBL" id="MFC4133769.1"/>
    </source>
</evidence>
<name>A0ABV8LVC3_9ACTN</name>
<reference evidence="10" key="1">
    <citation type="journal article" date="2019" name="Int. J. Syst. Evol. Microbiol.">
        <title>The Global Catalogue of Microorganisms (GCM) 10K type strain sequencing project: providing services to taxonomists for standard genome sequencing and annotation.</title>
        <authorList>
            <consortium name="The Broad Institute Genomics Platform"/>
            <consortium name="The Broad Institute Genome Sequencing Center for Infectious Disease"/>
            <person name="Wu L."/>
            <person name="Ma J."/>
        </authorList>
    </citation>
    <scope>NUCLEOTIDE SEQUENCE [LARGE SCALE GENOMIC DNA]</scope>
    <source>
        <strain evidence="10">CGMCC 4.7289</strain>
    </source>
</reference>
<dbReference type="Pfam" id="PF00293">
    <property type="entry name" value="NUDIX"/>
    <property type="match status" value="1"/>
</dbReference>
<gene>
    <name evidence="9" type="ORF">ACFOZ4_24420</name>
</gene>
<dbReference type="SUPFAM" id="SSF55729">
    <property type="entry name" value="Acyl-CoA N-acyltransferases (Nat)"/>
    <property type="match status" value="1"/>
</dbReference>
<dbReference type="InterPro" id="IPR051325">
    <property type="entry name" value="Nudix_hydrolase_domain"/>
</dbReference>
<dbReference type="PROSITE" id="PS51462">
    <property type="entry name" value="NUDIX"/>
    <property type="match status" value="1"/>
</dbReference>
<organism evidence="9 10">
    <name type="scientific">Hamadaea flava</name>
    <dbReference type="NCBI Taxonomy" id="1742688"/>
    <lineage>
        <taxon>Bacteria</taxon>
        <taxon>Bacillati</taxon>
        <taxon>Actinomycetota</taxon>
        <taxon>Actinomycetes</taxon>
        <taxon>Micromonosporales</taxon>
        <taxon>Micromonosporaceae</taxon>
        <taxon>Hamadaea</taxon>
    </lineage>
</organism>
<comment type="function">
    <text evidence="1">Acyltransferase required for the direct transfer of medium- to long-chain fatty acyl moieties from a carrier protein (MbtL) on to the epsilon-amino group of lysine residue in the mycobactin core.</text>
</comment>
<feature type="region of interest" description="Disordered" evidence="6">
    <location>
        <begin position="1"/>
        <end position="45"/>
    </location>
</feature>
<evidence type="ECO:0000256" key="5">
    <source>
        <dbReference type="ARBA" id="ARBA00031122"/>
    </source>
</evidence>
<evidence type="ECO:0000259" key="8">
    <source>
        <dbReference type="PROSITE" id="PS51462"/>
    </source>
</evidence>
<evidence type="ECO:0000256" key="3">
    <source>
        <dbReference type="ARBA" id="ARBA00020586"/>
    </source>
</evidence>
<dbReference type="InterPro" id="IPR000086">
    <property type="entry name" value="NUDIX_hydrolase_dom"/>
</dbReference>
<keyword evidence="9" id="KW-0012">Acyltransferase</keyword>
<comment type="pathway">
    <text evidence="2">Siderophore biosynthesis; mycobactin biosynthesis.</text>
</comment>
<comment type="caution">
    <text evidence="9">The sequence shown here is derived from an EMBL/GenBank/DDBJ whole genome shotgun (WGS) entry which is preliminary data.</text>
</comment>
<accession>A0ABV8LVC3</accession>
<dbReference type="PROSITE" id="PS51186">
    <property type="entry name" value="GNAT"/>
    <property type="match status" value="1"/>
</dbReference>
<keyword evidence="10" id="KW-1185">Reference proteome</keyword>
<evidence type="ECO:0000259" key="7">
    <source>
        <dbReference type="PROSITE" id="PS51186"/>
    </source>
</evidence>
<keyword evidence="4" id="KW-0378">Hydrolase</keyword>
<dbReference type="Proteomes" id="UP001595816">
    <property type="component" value="Unassembled WGS sequence"/>
</dbReference>
<evidence type="ECO:0000256" key="6">
    <source>
        <dbReference type="SAM" id="MobiDB-lite"/>
    </source>
</evidence>
<dbReference type="PROSITE" id="PS00893">
    <property type="entry name" value="NUDIX_BOX"/>
    <property type="match status" value="1"/>
</dbReference>
<dbReference type="GO" id="GO:0016746">
    <property type="term" value="F:acyltransferase activity"/>
    <property type="evidence" value="ECO:0007669"/>
    <property type="project" value="UniProtKB-KW"/>
</dbReference>
<evidence type="ECO:0000256" key="2">
    <source>
        <dbReference type="ARBA" id="ARBA00005102"/>
    </source>
</evidence>
<evidence type="ECO:0000256" key="1">
    <source>
        <dbReference type="ARBA" id="ARBA00003818"/>
    </source>
</evidence>